<dbReference type="AlphaFoldDB" id="A0A8D1JKV6"/>
<protein>
    <submittedName>
        <fullName evidence="1">Uncharacterized protein</fullName>
    </submittedName>
</protein>
<dbReference type="Proteomes" id="UP000694728">
    <property type="component" value="Unplaced"/>
</dbReference>
<dbReference type="Ensembl" id="ENSSSCT00045067609.1">
    <property type="protein sequence ID" value="ENSSSCP00045048041.1"/>
    <property type="gene ID" value="ENSSSCG00045038904.1"/>
</dbReference>
<sequence>MVSFAVQKLISLIRSHWFIFVFISVALGDWPNKTFVSFMSENVFPCPSRSSMVSCLMFKSLSHFEFIFVHGVRVYSSFIDLHSTVQLSQHHLLRRLSFSNFIFFPPLSKINYL</sequence>
<evidence type="ECO:0000313" key="1">
    <source>
        <dbReference type="Ensembl" id="ENSSSCP00045048041.1"/>
    </source>
</evidence>
<accession>A0A8D1JKV6</accession>
<name>A0A8D1JKV6_PIG</name>
<proteinExistence type="predicted"/>
<organism evidence="1 2">
    <name type="scientific">Sus scrofa</name>
    <name type="common">Pig</name>
    <dbReference type="NCBI Taxonomy" id="9823"/>
    <lineage>
        <taxon>Eukaryota</taxon>
        <taxon>Metazoa</taxon>
        <taxon>Chordata</taxon>
        <taxon>Craniata</taxon>
        <taxon>Vertebrata</taxon>
        <taxon>Euteleostomi</taxon>
        <taxon>Mammalia</taxon>
        <taxon>Eutheria</taxon>
        <taxon>Laurasiatheria</taxon>
        <taxon>Artiodactyla</taxon>
        <taxon>Suina</taxon>
        <taxon>Suidae</taxon>
        <taxon>Sus</taxon>
    </lineage>
</organism>
<evidence type="ECO:0000313" key="2">
    <source>
        <dbReference type="Proteomes" id="UP000694728"/>
    </source>
</evidence>
<reference evidence="1" key="1">
    <citation type="submission" date="2025-08" db="UniProtKB">
        <authorList>
            <consortium name="Ensembl"/>
        </authorList>
    </citation>
    <scope>IDENTIFICATION</scope>
</reference>